<keyword evidence="2" id="KW-0560">Oxidoreductase</keyword>
<feature type="domain" description="Cyclic nucleotide-binding" evidence="4">
    <location>
        <begin position="54"/>
        <end position="171"/>
    </location>
</feature>
<dbReference type="Proteomes" id="UP000291259">
    <property type="component" value="Chromosome"/>
</dbReference>
<dbReference type="InterPro" id="IPR023753">
    <property type="entry name" value="FAD/NAD-binding_dom"/>
</dbReference>
<dbReference type="CDD" id="cd00038">
    <property type="entry name" value="CAP_ED"/>
    <property type="match status" value="1"/>
</dbReference>
<dbReference type="InterPro" id="IPR050097">
    <property type="entry name" value="Ferredoxin-NADP_redctase_2"/>
</dbReference>
<reference evidence="5 6" key="1">
    <citation type="submission" date="2019-01" db="EMBL/GenBank/DDBJ databases">
        <title>Genome sequencing of strain FW100M-8.</title>
        <authorList>
            <person name="Heo J."/>
            <person name="Kim S.-J."/>
            <person name="Kim J.-S."/>
            <person name="Hong S.-B."/>
            <person name="Kwon S.-W."/>
        </authorList>
    </citation>
    <scope>NUCLEOTIDE SEQUENCE [LARGE SCALE GENOMIC DNA]</scope>
    <source>
        <strain evidence="5 6">FW100M-8</strain>
    </source>
</reference>
<dbReference type="SUPFAM" id="SSF51206">
    <property type="entry name" value="cAMP-binding domain-like"/>
    <property type="match status" value="1"/>
</dbReference>
<evidence type="ECO:0000259" key="4">
    <source>
        <dbReference type="PROSITE" id="PS50042"/>
    </source>
</evidence>
<gene>
    <name evidence="5" type="ORF">ET445_03510</name>
</gene>
<dbReference type="Gene3D" id="3.50.50.60">
    <property type="entry name" value="FAD/NAD(P)-binding domain"/>
    <property type="match status" value="2"/>
</dbReference>
<proteinExistence type="predicted"/>
<dbReference type="OrthoDB" id="109585at2"/>
<dbReference type="Pfam" id="PF07992">
    <property type="entry name" value="Pyr_redox_2"/>
    <property type="match status" value="1"/>
</dbReference>
<evidence type="ECO:0000256" key="1">
    <source>
        <dbReference type="ARBA" id="ARBA00022630"/>
    </source>
</evidence>
<comment type="catalytic activity">
    <reaction evidence="3">
        <text>[thioredoxin]-dithiol + NADP(+) = [thioredoxin]-disulfide + NADPH + H(+)</text>
        <dbReference type="Rhea" id="RHEA:20345"/>
        <dbReference type="Rhea" id="RHEA-COMP:10698"/>
        <dbReference type="Rhea" id="RHEA-COMP:10700"/>
        <dbReference type="ChEBI" id="CHEBI:15378"/>
        <dbReference type="ChEBI" id="CHEBI:29950"/>
        <dbReference type="ChEBI" id="CHEBI:50058"/>
        <dbReference type="ChEBI" id="CHEBI:57783"/>
        <dbReference type="ChEBI" id="CHEBI:58349"/>
        <dbReference type="EC" id="1.8.1.9"/>
    </reaction>
</comment>
<evidence type="ECO:0000313" key="5">
    <source>
        <dbReference type="EMBL" id="QAY74845.1"/>
    </source>
</evidence>
<dbReference type="Pfam" id="PF00027">
    <property type="entry name" value="cNMP_binding"/>
    <property type="match status" value="1"/>
</dbReference>
<sequence length="605" mass="62315">MCDSPPPPSVAARAGVVYPEASARPIPGRTAAPRIGVVTAAFRVPVGTAANPVLDRASFQRLLALGASEDVTVGDHLFSVGDTDPDFFVMEAGAVDIVREATGTSPARTVAQWQAGEFLGEMSMLTGQASLLTARISEAGRVCRVPNATFKQIMSTDGPLSDLLLGTFRARRALLMNAAGRAVEIVGRAASASSMTLRTYATRMELPHRWLDVSTDAGRAALAATGLAEDDLPVVVTQGATIAQATPRLLADAVGLRFRGGADGGDRFDLVVVGAGPAGLAAGIYGASEGLSTLVLDALAPGGQAAASSRIENYLGFPAGLSGAELTELGIVQALKFGVRISAPTGVEGLVSVTDDGADRIRIDLTGGEHVTARAVVVATGARYRRLPLDRWDDFEGGSIFFATTELEGRDCAGKPVAVVGGANSAGQAALFLADLGCTVSLIVRGDSIEVKMSSYLVDRIVAHERITVHTSTDVSALHGGDHLESISLTSSQTGATLDVDANALFCFVGAVPGTSWLTDIAVDDSGFLLTDMDVAAARAASRNAAPAAADRWEVLGRSPLPFETSIPRVFAAGDVRLGSMKRIAAATGEGASAVASVHRAIARD</sequence>
<keyword evidence="1" id="KW-0285">Flavoprotein</keyword>
<dbReference type="InterPro" id="IPR000595">
    <property type="entry name" value="cNMP-bd_dom"/>
</dbReference>
<dbReference type="InterPro" id="IPR014710">
    <property type="entry name" value="RmlC-like_jellyroll"/>
</dbReference>
<dbReference type="SUPFAM" id="SSF51905">
    <property type="entry name" value="FAD/NAD(P)-binding domain"/>
    <property type="match status" value="1"/>
</dbReference>
<accession>A0A4P6FG07</accession>
<dbReference type="InterPro" id="IPR018490">
    <property type="entry name" value="cNMP-bd_dom_sf"/>
</dbReference>
<dbReference type="KEGG" id="agf:ET445_03510"/>
<dbReference type="EMBL" id="CP035491">
    <property type="protein sequence ID" value="QAY74845.1"/>
    <property type="molecule type" value="Genomic_DNA"/>
</dbReference>
<keyword evidence="6" id="KW-1185">Reference proteome</keyword>
<dbReference type="PANTHER" id="PTHR48105">
    <property type="entry name" value="THIOREDOXIN REDUCTASE 1-RELATED-RELATED"/>
    <property type="match status" value="1"/>
</dbReference>
<dbReference type="InterPro" id="IPR036188">
    <property type="entry name" value="FAD/NAD-bd_sf"/>
</dbReference>
<protein>
    <submittedName>
        <fullName evidence="5">Cyclic nucleotide-binding domain-containing protein</fullName>
    </submittedName>
</protein>
<dbReference type="Gene3D" id="2.60.120.10">
    <property type="entry name" value="Jelly Rolls"/>
    <property type="match status" value="1"/>
</dbReference>
<name>A0A4P6FG07_9MICO</name>
<dbReference type="SMART" id="SM00100">
    <property type="entry name" value="cNMP"/>
    <property type="match status" value="1"/>
</dbReference>
<dbReference type="PROSITE" id="PS50042">
    <property type="entry name" value="CNMP_BINDING_3"/>
    <property type="match status" value="1"/>
</dbReference>
<organism evidence="5 6">
    <name type="scientific">Agromyces protaetiae</name>
    <dbReference type="NCBI Taxonomy" id="2509455"/>
    <lineage>
        <taxon>Bacteria</taxon>
        <taxon>Bacillati</taxon>
        <taxon>Actinomycetota</taxon>
        <taxon>Actinomycetes</taxon>
        <taxon>Micrococcales</taxon>
        <taxon>Microbacteriaceae</taxon>
        <taxon>Agromyces</taxon>
    </lineage>
</organism>
<evidence type="ECO:0000256" key="2">
    <source>
        <dbReference type="ARBA" id="ARBA00023002"/>
    </source>
</evidence>
<dbReference type="GO" id="GO:0004791">
    <property type="term" value="F:thioredoxin-disulfide reductase (NADPH) activity"/>
    <property type="evidence" value="ECO:0007669"/>
    <property type="project" value="UniProtKB-EC"/>
</dbReference>
<dbReference type="AlphaFoldDB" id="A0A4P6FG07"/>
<evidence type="ECO:0000313" key="6">
    <source>
        <dbReference type="Proteomes" id="UP000291259"/>
    </source>
</evidence>
<dbReference type="PRINTS" id="PR00469">
    <property type="entry name" value="PNDRDTASEII"/>
</dbReference>
<dbReference type="PRINTS" id="PR00368">
    <property type="entry name" value="FADPNR"/>
</dbReference>
<evidence type="ECO:0000256" key="3">
    <source>
        <dbReference type="ARBA" id="ARBA00048132"/>
    </source>
</evidence>